<keyword evidence="2" id="KW-1185">Reference proteome</keyword>
<dbReference type="EMBL" id="MLFK01000007">
    <property type="protein sequence ID" value="OIV41597.1"/>
    <property type="molecule type" value="Genomic_DNA"/>
</dbReference>
<evidence type="ECO:0000313" key="1">
    <source>
        <dbReference type="EMBL" id="OIV41597.1"/>
    </source>
</evidence>
<dbReference type="AlphaFoldDB" id="A0A1J7BSK1"/>
<proteinExistence type="predicted"/>
<dbReference type="RefSeq" id="WP_071637151.1">
    <property type="nucleotide sequence ID" value="NZ_MLFK01000007.1"/>
</dbReference>
<comment type="caution">
    <text evidence="1">The sequence shown here is derived from an EMBL/GenBank/DDBJ whole genome shotgun (WGS) entry which is preliminary data.</text>
</comment>
<reference evidence="1 2" key="1">
    <citation type="submission" date="2016-10" db="EMBL/GenBank/DDBJ databases">
        <title>Draft Genome Sequence of Rhizobacteria Flavobacterium johnsoniae CI04.</title>
        <authorList>
            <person name="Bravo J.I."/>
            <person name="Lozano G.L."/>
            <person name="Handelsman J."/>
        </authorList>
    </citation>
    <scope>NUCLEOTIDE SEQUENCE [LARGE SCALE GENOMIC DNA]</scope>
    <source>
        <strain evidence="1 2">CI04</strain>
    </source>
</reference>
<organism evidence="1 2">
    <name type="scientific">Flavobacterium johnsoniae</name>
    <name type="common">Cytophaga johnsonae</name>
    <dbReference type="NCBI Taxonomy" id="986"/>
    <lineage>
        <taxon>Bacteria</taxon>
        <taxon>Pseudomonadati</taxon>
        <taxon>Bacteroidota</taxon>
        <taxon>Flavobacteriia</taxon>
        <taxon>Flavobacteriales</taxon>
        <taxon>Flavobacteriaceae</taxon>
        <taxon>Flavobacterium</taxon>
    </lineage>
</organism>
<protein>
    <submittedName>
        <fullName evidence="1">Uncharacterized protein</fullName>
    </submittedName>
</protein>
<name>A0A1J7BSK1_FLAJO</name>
<gene>
    <name evidence="1" type="ORF">BKM63_13795</name>
</gene>
<dbReference type="OrthoDB" id="676062at2"/>
<sequence>MLQDLINNYGDFGDALITEIHYYNGYDFFNNTFGSQTLKISISCFNKNRNYDQELITIYCDEVSRFIYEKWDGMIFEALLKEENGEFILDFAHESSHPYFIVKCKKITYEVVAQK</sequence>
<dbReference type="Proteomes" id="UP000182826">
    <property type="component" value="Unassembled WGS sequence"/>
</dbReference>
<accession>A0A1J7BSK1</accession>
<evidence type="ECO:0000313" key="2">
    <source>
        <dbReference type="Proteomes" id="UP000182826"/>
    </source>
</evidence>